<dbReference type="Gene3D" id="1.10.10.10">
    <property type="entry name" value="Winged helix-like DNA-binding domain superfamily/Winged helix DNA-binding domain"/>
    <property type="match status" value="1"/>
</dbReference>
<protein>
    <submittedName>
        <fullName evidence="1">Transcriptional regulator</fullName>
    </submittedName>
</protein>
<gene>
    <name evidence="1" type="ORF">BST23_25035</name>
</gene>
<dbReference type="SUPFAM" id="SSF46785">
    <property type="entry name" value="Winged helix' DNA-binding domain"/>
    <property type="match status" value="1"/>
</dbReference>
<name>A0A1X0CHK5_9MYCO</name>
<organism evidence="1 2">
    <name type="scientific">Mycolicibacterium elephantis</name>
    <dbReference type="NCBI Taxonomy" id="81858"/>
    <lineage>
        <taxon>Bacteria</taxon>
        <taxon>Bacillati</taxon>
        <taxon>Actinomycetota</taxon>
        <taxon>Actinomycetes</taxon>
        <taxon>Mycobacteriales</taxon>
        <taxon>Mycobacteriaceae</taxon>
        <taxon>Mycolicibacterium</taxon>
    </lineage>
</organism>
<evidence type="ECO:0000313" key="1">
    <source>
        <dbReference type="EMBL" id="ORA58960.1"/>
    </source>
</evidence>
<dbReference type="STRING" id="81858.BST23_25035"/>
<dbReference type="RefSeq" id="WP_083043871.1">
    <property type="nucleotide sequence ID" value="NZ_MVHP01000049.1"/>
</dbReference>
<sequence>MPLAERDTSVIAALADPLRRRLYLYVCAQADAVSRDQAAEAVAVPVHQAKFHLDKLEAEGLLESEYARIGGRRGPGAGRPSKLYRRAAGEVSVSLPDRDYELAGRLMADAIAEAAETGQPVVDTLYRLAAREGSTIGRKVAEEKGQPESPQAALRLAVETLAQHGYEPREDDARVLLVNCPFHRLAQAHRQLVCGMNHALISGLAAELKPHCPSADLEPANGRCCVVLTAGTR</sequence>
<dbReference type="OrthoDB" id="3399802at2"/>
<proteinExistence type="predicted"/>
<dbReference type="InterPro" id="IPR036388">
    <property type="entry name" value="WH-like_DNA-bd_sf"/>
</dbReference>
<comment type="caution">
    <text evidence="1">The sequence shown here is derived from an EMBL/GenBank/DDBJ whole genome shotgun (WGS) entry which is preliminary data.</text>
</comment>
<dbReference type="Proteomes" id="UP000192772">
    <property type="component" value="Unassembled WGS sequence"/>
</dbReference>
<dbReference type="EMBL" id="MVHP01000049">
    <property type="protein sequence ID" value="ORA58960.1"/>
    <property type="molecule type" value="Genomic_DNA"/>
</dbReference>
<dbReference type="InterPro" id="IPR036390">
    <property type="entry name" value="WH_DNA-bd_sf"/>
</dbReference>
<accession>A0A1X0CHK5</accession>
<dbReference type="Pfam" id="PF12840">
    <property type="entry name" value="HTH_20"/>
    <property type="match status" value="1"/>
</dbReference>
<dbReference type="AlphaFoldDB" id="A0A1X0CHK5"/>
<evidence type="ECO:0000313" key="2">
    <source>
        <dbReference type="Proteomes" id="UP000192772"/>
    </source>
</evidence>
<reference evidence="1 2" key="1">
    <citation type="submission" date="2017-02" db="EMBL/GenBank/DDBJ databases">
        <title>The new phylogeny of genus Mycobacterium.</title>
        <authorList>
            <person name="Tortoli E."/>
            <person name="Trovato A."/>
            <person name="Cirillo D.M."/>
        </authorList>
    </citation>
    <scope>NUCLEOTIDE SEQUENCE [LARGE SCALE GENOMIC DNA]</scope>
    <source>
        <strain evidence="1 2">FI-09383</strain>
    </source>
</reference>